<dbReference type="Pfam" id="PF00550">
    <property type="entry name" value="PP-binding"/>
    <property type="match status" value="1"/>
</dbReference>
<feature type="region of interest" description="N-terminal hotdog fold" evidence="6">
    <location>
        <begin position="916"/>
        <end position="1046"/>
    </location>
</feature>
<dbReference type="Gene3D" id="3.40.366.10">
    <property type="entry name" value="Malonyl-Coenzyme A Acyl Carrier Protein, domain 2"/>
    <property type="match status" value="1"/>
</dbReference>
<dbReference type="Pfam" id="PF08659">
    <property type="entry name" value="KR"/>
    <property type="match status" value="1"/>
</dbReference>
<dbReference type="PANTHER" id="PTHR43775">
    <property type="entry name" value="FATTY ACID SYNTHASE"/>
    <property type="match status" value="1"/>
</dbReference>
<keyword evidence="3" id="KW-0808">Transferase</keyword>
<dbReference type="SMART" id="SM00825">
    <property type="entry name" value="PKS_KS"/>
    <property type="match status" value="1"/>
</dbReference>
<dbReference type="Pfam" id="PF00109">
    <property type="entry name" value="ketoacyl-synt"/>
    <property type="match status" value="1"/>
</dbReference>
<gene>
    <name evidence="11" type="ORF">GQ607_002818</name>
</gene>
<dbReference type="InterPro" id="IPR049552">
    <property type="entry name" value="PKS_DH_N"/>
</dbReference>
<dbReference type="InterPro" id="IPR014043">
    <property type="entry name" value="Acyl_transferase_dom"/>
</dbReference>
<dbReference type="PROSITE" id="PS52019">
    <property type="entry name" value="PKS_MFAS_DH"/>
    <property type="match status" value="1"/>
</dbReference>
<dbReference type="Pfam" id="PF00698">
    <property type="entry name" value="Acyl_transf_1"/>
    <property type="match status" value="1"/>
</dbReference>
<dbReference type="SMART" id="SM00827">
    <property type="entry name" value="PKS_AT"/>
    <property type="match status" value="1"/>
</dbReference>
<dbReference type="Pfam" id="PF21089">
    <property type="entry name" value="PKS_DH_N"/>
    <property type="match status" value="1"/>
</dbReference>
<evidence type="ECO:0000256" key="1">
    <source>
        <dbReference type="ARBA" id="ARBA00022450"/>
    </source>
</evidence>
<dbReference type="Pfam" id="PF16197">
    <property type="entry name" value="KAsynt_C_assoc"/>
    <property type="match status" value="1"/>
</dbReference>
<feature type="domain" description="Carrier" evidence="8">
    <location>
        <begin position="2269"/>
        <end position="2343"/>
    </location>
</feature>
<dbReference type="GO" id="GO:0016491">
    <property type="term" value="F:oxidoreductase activity"/>
    <property type="evidence" value="ECO:0007669"/>
    <property type="project" value="UniProtKB-KW"/>
</dbReference>
<dbReference type="InterPro" id="IPR020841">
    <property type="entry name" value="PKS_Beta-ketoAc_synthase_dom"/>
</dbReference>
<dbReference type="Gene3D" id="3.10.129.110">
    <property type="entry name" value="Polyketide synthase dehydratase"/>
    <property type="match status" value="1"/>
</dbReference>
<feature type="domain" description="Ketosynthase family 3 (KS3)" evidence="9">
    <location>
        <begin position="1"/>
        <end position="397"/>
    </location>
</feature>
<feature type="compositionally biased region" description="Low complexity" evidence="7">
    <location>
        <begin position="2241"/>
        <end position="2256"/>
    </location>
</feature>
<dbReference type="InterPro" id="IPR056501">
    <property type="entry name" value="NAD-bd_HRPKS_sdrA"/>
</dbReference>
<dbReference type="InterPro" id="IPR057326">
    <property type="entry name" value="KR_dom"/>
</dbReference>
<dbReference type="InterPro" id="IPR016035">
    <property type="entry name" value="Acyl_Trfase/lysoPLipase"/>
</dbReference>
<feature type="domain" description="PKS/mFAS DH" evidence="10">
    <location>
        <begin position="916"/>
        <end position="1228"/>
    </location>
</feature>
<dbReference type="CDD" id="cd05195">
    <property type="entry name" value="enoyl_red"/>
    <property type="match status" value="1"/>
</dbReference>
<proteinExistence type="predicted"/>
<dbReference type="GO" id="GO:0031177">
    <property type="term" value="F:phosphopantetheine binding"/>
    <property type="evidence" value="ECO:0007669"/>
    <property type="project" value="InterPro"/>
</dbReference>
<dbReference type="InterPro" id="IPR020806">
    <property type="entry name" value="PKS_PP-bd"/>
</dbReference>
<dbReference type="CDD" id="cd00833">
    <property type="entry name" value="PKS"/>
    <property type="match status" value="1"/>
</dbReference>
<dbReference type="GO" id="GO:0004315">
    <property type="term" value="F:3-oxoacyl-[acyl-carrier-protein] synthase activity"/>
    <property type="evidence" value="ECO:0007669"/>
    <property type="project" value="InterPro"/>
</dbReference>
<protein>
    <submittedName>
        <fullName evidence="11">Pksn polyketide synthase for alternapyrone biosynthesis</fullName>
    </submittedName>
</protein>
<dbReference type="InterPro" id="IPR036291">
    <property type="entry name" value="NAD(P)-bd_dom_sf"/>
</dbReference>
<dbReference type="SMART" id="SM00823">
    <property type="entry name" value="PKS_PP"/>
    <property type="match status" value="1"/>
</dbReference>
<dbReference type="SUPFAM" id="SSF50129">
    <property type="entry name" value="GroES-like"/>
    <property type="match status" value="1"/>
</dbReference>
<dbReference type="InterPro" id="IPR013968">
    <property type="entry name" value="PKS_KR"/>
</dbReference>
<dbReference type="InterPro" id="IPR018201">
    <property type="entry name" value="Ketoacyl_synth_AS"/>
</dbReference>
<dbReference type="InterPro" id="IPR049551">
    <property type="entry name" value="PKS_DH_C"/>
</dbReference>
<dbReference type="InterPro" id="IPR020843">
    <property type="entry name" value="ER"/>
</dbReference>
<dbReference type="SUPFAM" id="SSF52151">
    <property type="entry name" value="FabD/lysophospholipase-like"/>
    <property type="match status" value="1"/>
</dbReference>
<dbReference type="Pfam" id="PF23114">
    <property type="entry name" value="NAD-bd_HRPKS_sdrA"/>
    <property type="match status" value="1"/>
</dbReference>
<evidence type="ECO:0000259" key="10">
    <source>
        <dbReference type="PROSITE" id="PS52019"/>
    </source>
</evidence>
<dbReference type="InterPro" id="IPR014031">
    <property type="entry name" value="Ketoacyl_synth_C"/>
</dbReference>
<dbReference type="SMART" id="SM00826">
    <property type="entry name" value="PKS_DH"/>
    <property type="match status" value="1"/>
</dbReference>
<evidence type="ECO:0000259" key="9">
    <source>
        <dbReference type="PROSITE" id="PS52004"/>
    </source>
</evidence>
<dbReference type="InterPro" id="IPR050091">
    <property type="entry name" value="PKS_NRPS_Biosynth_Enz"/>
</dbReference>
<evidence type="ECO:0000313" key="12">
    <source>
        <dbReference type="Proteomes" id="UP000434172"/>
    </source>
</evidence>
<dbReference type="PANTHER" id="PTHR43775:SF29">
    <property type="entry name" value="ASPERFURANONE POLYKETIDE SYNTHASE AFOG-RELATED"/>
    <property type="match status" value="1"/>
</dbReference>
<evidence type="ECO:0000259" key="8">
    <source>
        <dbReference type="PROSITE" id="PS50075"/>
    </source>
</evidence>
<dbReference type="SUPFAM" id="SSF51735">
    <property type="entry name" value="NAD(P)-binding Rossmann-fold domains"/>
    <property type="match status" value="3"/>
</dbReference>
<evidence type="ECO:0000313" key="11">
    <source>
        <dbReference type="EMBL" id="KAF0330051.1"/>
    </source>
</evidence>
<feature type="region of interest" description="Disordered" evidence="7">
    <location>
        <begin position="412"/>
        <end position="438"/>
    </location>
</feature>
<dbReference type="PROSITE" id="PS00606">
    <property type="entry name" value="KS3_1"/>
    <property type="match status" value="1"/>
</dbReference>
<dbReference type="PROSITE" id="PS00012">
    <property type="entry name" value="PHOSPHOPANTETHEINE"/>
    <property type="match status" value="1"/>
</dbReference>
<feature type="active site" description="Proton acceptor; for dehydratase activity" evidence="6">
    <location>
        <position position="948"/>
    </location>
</feature>
<dbReference type="InterPro" id="IPR020807">
    <property type="entry name" value="PKS_DH"/>
</dbReference>
<keyword evidence="4" id="KW-0560">Oxidoreductase</keyword>
<dbReference type="InterPro" id="IPR036736">
    <property type="entry name" value="ACP-like_sf"/>
</dbReference>
<dbReference type="InterPro" id="IPR042104">
    <property type="entry name" value="PKS_dehydratase_sf"/>
</dbReference>
<dbReference type="Gene3D" id="3.40.50.720">
    <property type="entry name" value="NAD(P)-binding Rossmann-like Domain"/>
    <property type="match status" value="3"/>
</dbReference>
<keyword evidence="2" id="KW-0597">Phosphoprotein</keyword>
<evidence type="ECO:0000256" key="3">
    <source>
        <dbReference type="ARBA" id="ARBA00022679"/>
    </source>
</evidence>
<dbReference type="InterPro" id="IPR009081">
    <property type="entry name" value="PP-bd_ACP"/>
</dbReference>
<accession>A0A8H3WQC0</accession>
<dbReference type="Pfam" id="PF02801">
    <property type="entry name" value="Ketoacyl-synt_C"/>
    <property type="match status" value="1"/>
</dbReference>
<dbReference type="Pfam" id="PF14765">
    <property type="entry name" value="PS-DH"/>
    <property type="match status" value="1"/>
</dbReference>
<keyword evidence="12" id="KW-1185">Reference proteome</keyword>
<dbReference type="GO" id="GO:0030639">
    <property type="term" value="P:polyketide biosynthetic process"/>
    <property type="evidence" value="ECO:0007669"/>
    <property type="project" value="UniProtKB-ARBA"/>
</dbReference>
<dbReference type="SUPFAM" id="SSF55048">
    <property type="entry name" value="Probable ACP-binding domain of malonyl-CoA ACP transacylase"/>
    <property type="match status" value="1"/>
</dbReference>
<dbReference type="InterPro" id="IPR049900">
    <property type="entry name" value="PKS_mFAS_DH"/>
</dbReference>
<dbReference type="InterPro" id="IPR016039">
    <property type="entry name" value="Thiolase-like"/>
</dbReference>
<feature type="active site" description="Proton donor; for dehydratase activity" evidence="6">
    <location>
        <position position="1140"/>
    </location>
</feature>
<evidence type="ECO:0000256" key="7">
    <source>
        <dbReference type="SAM" id="MobiDB-lite"/>
    </source>
</evidence>
<dbReference type="InterPro" id="IPR032821">
    <property type="entry name" value="PKS_assoc"/>
</dbReference>
<dbReference type="SUPFAM" id="SSF47336">
    <property type="entry name" value="ACP-like"/>
    <property type="match status" value="1"/>
</dbReference>
<dbReference type="EMBL" id="WOWK01000009">
    <property type="protein sequence ID" value="KAF0330051.1"/>
    <property type="molecule type" value="Genomic_DNA"/>
</dbReference>
<dbReference type="PROSITE" id="PS50075">
    <property type="entry name" value="CARRIER"/>
    <property type="match status" value="1"/>
</dbReference>
<dbReference type="Proteomes" id="UP000434172">
    <property type="component" value="Unassembled WGS sequence"/>
</dbReference>
<dbReference type="InterPro" id="IPR001227">
    <property type="entry name" value="Ac_transferase_dom_sf"/>
</dbReference>
<dbReference type="Gene3D" id="3.40.47.10">
    <property type="match status" value="1"/>
</dbReference>
<reference evidence="11 12" key="1">
    <citation type="submission" date="2019-12" db="EMBL/GenBank/DDBJ databases">
        <title>A genome sequence resource for the geographically widespread anthracnose pathogen Colletotrichum asianum.</title>
        <authorList>
            <person name="Meng Y."/>
        </authorList>
    </citation>
    <scope>NUCLEOTIDE SEQUENCE [LARGE SCALE GENOMIC DNA]</scope>
    <source>
        <strain evidence="11 12">ICMP 18580</strain>
    </source>
</reference>
<keyword evidence="1" id="KW-0596">Phosphopantetheine</keyword>
<dbReference type="PROSITE" id="PS52004">
    <property type="entry name" value="KS3_2"/>
    <property type="match status" value="1"/>
</dbReference>
<dbReference type="SUPFAM" id="SSF53901">
    <property type="entry name" value="Thiolase-like"/>
    <property type="match status" value="1"/>
</dbReference>
<dbReference type="InterPro" id="IPR006162">
    <property type="entry name" value="Ppantetheine_attach_site"/>
</dbReference>
<sequence>MPGAVTAEFHLRDGMQMFGIILIQIAKDLVKHGYFLEEDVSVFDAPFFSMTAKEAAGMDPMKRLLLEVSYEGFENAGIPVDTLMNSQTGCYVGCMTNDYEQLSTHEIYDVGDVAASGMSEAMTANRVSWYFGLRGPSLTLDTACSSSLYALHLACQSLKLGETNMGLVAGVNLILHPNFMHQLSSMHMLSPEGISHSFDHRANGYGRGEGIGCLIVKRLKDALRDGDTIRAVIRGTGTNADGKTPGITQPSSEAQAELIRSTYEAAGLPFSDTQYFEAHGTGTPLGDPIELSAIGATLGTGRDPDSGPLFVGSIKANVGHTEGCSGLAGVLKSIVCLEKGILVPTAGIEKVNPKLRLTDWNLALPSENMSWPSKGQRRISVNSFGFGGANAHVILDDAHNYLRNRGLLGNHNTTTLEDDSSESGISMRSESPRQESHKRLFAFSTKDQTGIDRLGPLFDDFLSNKEATSNARFLGDLAYTLTGRRSHFEFRSFAVAESVSDLQTQIEKGLPKSKRASKHDNPIFVFTGQGAQWPAMGRELLNNCIFRTSIHKSQVLLEHYGCPWDLIDELSKTSDSNVDLPQYSQVLCTVLQIALVDLLRAWGVIPKAVVGHSSGEIGAAYASGLISRCNAVKVAYLRGVCSAKVADIVSPRVGAMLAAGLSEDEAATYLDQVSLGSAVVACLNSPSSVTLSGDQDSISQLCELISADGKFARMLRVKTAYHSPHMSTVAKEYVDRMGVILPLSDEDQVAPMFSSLTGSRVTSRDLDGSYWMKNMCEQVRFSQAMNNLLEHSPDASKGRSRNRTAWSAFIEIGPHGALQSPVNEIVKASQSKAAKEAPYFSAITRGKNAESTSLQLAGQLWASGHAVNLLHVNGIIPETLPMALPDLPSYPWNHSKSYWHESTVARSNRFPSGPRTDLLGVAVDLQNPVEPRWRNYLRISENPWIEDHKITGTTLYPAAGMIVMAMEAAQRLADPDRRLRGITFQNLKFERGLVVPSRDQAVQTEVSLRPDDSMPSTWSFTVYSTVSVGSWTKHCYGSLTLDYENDNRNRLGPSETGWRAFAAERQDIEQNASEELDMDSFYDDLESVGVEYGPTFRNVFQAAAVPGEYTACGSIAIPDTKSVMPSNFEFPHLIHPATMDAIFHLLFIAFTDGKPLEEAAVPYTLKHMYISTNLPQGDGSIYTGFAKRLRTNGRETSGDLIVSDEDWSAPKLIVRDFALRQVTSSRDASSPSESARRVCAKLRWKEDLDFIRDPVTLQGSLSAAGVGEVAAAVLQLFDRLRHKKPNCKALIVVADATDWAQRLLQDLLHAATTASEGNIQSTNKLLLVMTTKDASNIIDCLPKPSQHAINAEEWLAQDDEPLPFSDESFDLLLALDDPSNSIYHSAGFYRLHEGLQPKGYLGIIEPIIAPGSNRETVGDMSSSGLQTRTTISEAESCRTLTLSQKSSASNSTTVPEHVFLLHRADSTLPQDLQAMLTARLNALGCQVHPVTLEQARDLRAKHVISLLEVESPLVYSWTSEEFLQFKTLVSGASHLFWVTRGGELQNWDGGLEFAPSQGLLRVMRTEYSHITLPHLDLSRGGHLSSEATADVIMSVWHTSLADDSSQLELEYAELNGTIFVPRFVEDEGIDIDLGPRDQSLKPIMQALGNDNPRTLSQQDHRLVWVDDDISASPISAEVEINAEYLAVQKSSADSSEGQTSAISAMAVTGNIAATSPEVTSVHVGQLVIALRSGSCHTKPRVQESLVRVLPDTMQPEEACATIPALVAAQYALSHVARLEDGQTVLIHGGETSVGQMAAQLARLLGATAFVTAEGASENANLSQSFCHDSTHIFEDISDHSKKLILRQTDNRGVDLILNCRQALPNSTWFECLADFGFFVDISGENGSHSVNTSPARNATVVKADLSQLFRAKPALVSRLFNSACDLIESGQISPISPSVVRSVSEFISIDAEVGPTEFVLRLDAGGKALVAPSRLPELELDGEATYILAGGLGALGLQIAEMMFEHGAGHVVFLSRSGGDKAQAELDAFRNRGLKVDALKCDVSDASQVEAAVKALIQSQRRIKGVIQCAMVLEDAIFENMTYDQWQRSTRPKIQGTMNLHNYMPKDVNFFILLSSITCVIGNAAQSNYAAGNTFEDAFAHYRRSKGIAATAIDVGLVTDSAHFTGDFDMDAYLQMYEHRWDGLQTTQKELDTVLRAAMRGRTADGRPIEPQIVLGLGSSMPTGAAWTRDPKFSHRVNHTASSSSGGSESQQSASERIAKAETLADAALIFEDVLKTYAAQVMDIAPSEVDPEKAFYDFGVDSLKAVELRNRIFRDLQSDMSVFELLSPSPLSKLALEIASRSKLVANMAEKSSA</sequence>
<keyword evidence="5" id="KW-0511">Multifunctional enzyme</keyword>
<feature type="region of interest" description="C-terminal hotdog fold" evidence="6">
    <location>
        <begin position="1073"/>
        <end position="1228"/>
    </location>
</feature>
<dbReference type="InterPro" id="IPR016036">
    <property type="entry name" value="Malonyl_transacylase_ACP-bd"/>
</dbReference>
<dbReference type="SMART" id="SM00829">
    <property type="entry name" value="PKS_ER"/>
    <property type="match status" value="1"/>
</dbReference>
<dbReference type="GO" id="GO:0004312">
    <property type="term" value="F:fatty acid synthase activity"/>
    <property type="evidence" value="ECO:0007669"/>
    <property type="project" value="TreeGrafter"/>
</dbReference>
<evidence type="ECO:0000256" key="2">
    <source>
        <dbReference type="ARBA" id="ARBA00022553"/>
    </source>
</evidence>
<evidence type="ECO:0000256" key="4">
    <source>
        <dbReference type="ARBA" id="ARBA00023002"/>
    </source>
</evidence>
<organism evidence="11 12">
    <name type="scientific">Colletotrichum asianum</name>
    <dbReference type="NCBI Taxonomy" id="702518"/>
    <lineage>
        <taxon>Eukaryota</taxon>
        <taxon>Fungi</taxon>
        <taxon>Dikarya</taxon>
        <taxon>Ascomycota</taxon>
        <taxon>Pezizomycotina</taxon>
        <taxon>Sordariomycetes</taxon>
        <taxon>Hypocreomycetidae</taxon>
        <taxon>Glomerellales</taxon>
        <taxon>Glomerellaceae</taxon>
        <taxon>Colletotrichum</taxon>
        <taxon>Colletotrichum gloeosporioides species complex</taxon>
    </lineage>
</organism>
<dbReference type="InterPro" id="IPR011032">
    <property type="entry name" value="GroES-like_sf"/>
</dbReference>
<dbReference type="InterPro" id="IPR014030">
    <property type="entry name" value="Ketoacyl_synth_N"/>
</dbReference>
<dbReference type="GO" id="GO:0006633">
    <property type="term" value="P:fatty acid biosynthetic process"/>
    <property type="evidence" value="ECO:0007669"/>
    <property type="project" value="InterPro"/>
</dbReference>
<comment type="caution">
    <text evidence="11">The sequence shown here is derived from an EMBL/GenBank/DDBJ whole genome shotgun (WGS) entry which is preliminary data.</text>
</comment>
<feature type="region of interest" description="Disordered" evidence="7">
    <location>
        <begin position="2236"/>
        <end position="2257"/>
    </location>
</feature>
<dbReference type="Gene3D" id="3.90.180.10">
    <property type="entry name" value="Medium-chain alcohol dehydrogenases, catalytic domain"/>
    <property type="match status" value="1"/>
</dbReference>
<name>A0A8H3WQC0_9PEZI</name>
<dbReference type="SMART" id="SM00822">
    <property type="entry name" value="PKS_KR"/>
    <property type="match status" value="1"/>
</dbReference>
<dbReference type="Gene3D" id="1.10.1200.10">
    <property type="entry name" value="ACP-like"/>
    <property type="match status" value="1"/>
</dbReference>
<evidence type="ECO:0000256" key="5">
    <source>
        <dbReference type="ARBA" id="ARBA00023268"/>
    </source>
</evidence>
<dbReference type="OrthoDB" id="329835at2759"/>
<evidence type="ECO:0000256" key="6">
    <source>
        <dbReference type="PROSITE-ProRule" id="PRU01363"/>
    </source>
</evidence>